<dbReference type="GO" id="GO:0003964">
    <property type="term" value="F:RNA-directed DNA polymerase activity"/>
    <property type="evidence" value="ECO:0007669"/>
    <property type="project" value="UniProtKB-KW"/>
</dbReference>
<dbReference type="InterPro" id="IPR012337">
    <property type="entry name" value="RNaseH-like_sf"/>
</dbReference>
<dbReference type="SUPFAM" id="SSF53098">
    <property type="entry name" value="Ribonuclease H-like"/>
    <property type="match status" value="1"/>
</dbReference>
<keyword evidence="1" id="KW-0808">Transferase</keyword>
<dbReference type="EMBL" id="SMMG02000006">
    <property type="protein sequence ID" value="KAA3471091.1"/>
    <property type="molecule type" value="Genomic_DNA"/>
</dbReference>
<reference evidence="2" key="1">
    <citation type="journal article" date="2019" name="Plant Biotechnol. J.">
        <title>Genome sequencing of the Australian wild diploid species Gossypium australe highlights disease resistance and delayed gland morphogenesis.</title>
        <authorList>
            <person name="Cai Y."/>
            <person name="Cai X."/>
            <person name="Wang Q."/>
            <person name="Wang P."/>
            <person name="Zhang Y."/>
            <person name="Cai C."/>
            <person name="Xu Y."/>
            <person name="Wang K."/>
            <person name="Zhou Z."/>
            <person name="Wang C."/>
            <person name="Geng S."/>
            <person name="Li B."/>
            <person name="Dong Q."/>
            <person name="Hou Y."/>
            <person name="Wang H."/>
            <person name="Ai P."/>
            <person name="Liu Z."/>
            <person name="Yi F."/>
            <person name="Sun M."/>
            <person name="An G."/>
            <person name="Cheng J."/>
            <person name="Zhang Y."/>
            <person name="Shi Q."/>
            <person name="Xie Y."/>
            <person name="Shi X."/>
            <person name="Chang Y."/>
            <person name="Huang F."/>
            <person name="Chen Y."/>
            <person name="Hong S."/>
            <person name="Mi L."/>
            <person name="Sun Q."/>
            <person name="Zhang L."/>
            <person name="Zhou B."/>
            <person name="Peng R."/>
            <person name="Zhang X."/>
            <person name="Liu F."/>
        </authorList>
    </citation>
    <scope>NUCLEOTIDE SEQUENCE [LARGE SCALE GENOMIC DNA]</scope>
    <source>
        <strain evidence="2">cv. PA1801</strain>
    </source>
</reference>
<gene>
    <name evidence="1" type="ORF">EPI10_016746</name>
</gene>
<keyword evidence="2" id="KW-1185">Reference proteome</keyword>
<comment type="caution">
    <text evidence="1">The sequence shown here is derived from an EMBL/GenBank/DDBJ whole genome shotgun (WGS) entry which is preliminary data.</text>
</comment>
<name>A0A5B6VPP4_9ROSI</name>
<keyword evidence="1" id="KW-0695">RNA-directed DNA polymerase</keyword>
<accession>A0A5B6VPP4</accession>
<dbReference type="OrthoDB" id="413122at2759"/>
<dbReference type="AlphaFoldDB" id="A0A5B6VPP4"/>
<evidence type="ECO:0000313" key="1">
    <source>
        <dbReference type="EMBL" id="KAA3471091.1"/>
    </source>
</evidence>
<dbReference type="Proteomes" id="UP000325315">
    <property type="component" value="Unassembled WGS sequence"/>
</dbReference>
<sequence>MFSRGMPRLLRRMDVVKAKEILEEANHEVRVLLVYHGRGSYQLCHKCQIYQDKIQAPPSFLHRLSLCGGWTLLGRSRQKLLTDIVIFMVVDYFTKWVKVTSYANVTKSTTPYHPKMNGAKKIMRKMTVTCKYWHKKSPFTLYAHRTLAKTFARVVPFSL</sequence>
<evidence type="ECO:0000313" key="2">
    <source>
        <dbReference type="Proteomes" id="UP000325315"/>
    </source>
</evidence>
<organism evidence="1 2">
    <name type="scientific">Gossypium australe</name>
    <dbReference type="NCBI Taxonomy" id="47621"/>
    <lineage>
        <taxon>Eukaryota</taxon>
        <taxon>Viridiplantae</taxon>
        <taxon>Streptophyta</taxon>
        <taxon>Embryophyta</taxon>
        <taxon>Tracheophyta</taxon>
        <taxon>Spermatophyta</taxon>
        <taxon>Magnoliopsida</taxon>
        <taxon>eudicotyledons</taxon>
        <taxon>Gunneridae</taxon>
        <taxon>Pentapetalae</taxon>
        <taxon>rosids</taxon>
        <taxon>malvids</taxon>
        <taxon>Malvales</taxon>
        <taxon>Malvaceae</taxon>
        <taxon>Malvoideae</taxon>
        <taxon>Gossypium</taxon>
    </lineage>
</organism>
<keyword evidence="1" id="KW-0548">Nucleotidyltransferase</keyword>
<proteinExistence type="predicted"/>
<protein>
    <submittedName>
        <fullName evidence="1">RNA-directed DNA polymerase (Reverse transcriptase), Ribonuclease H</fullName>
    </submittedName>
</protein>